<proteinExistence type="predicted"/>
<dbReference type="InterPro" id="IPR050351">
    <property type="entry name" value="BphY/WalK/GraS-like"/>
</dbReference>
<keyword evidence="18" id="KW-1185">Reference proteome</keyword>
<dbReference type="Gene3D" id="3.30.450.20">
    <property type="entry name" value="PAS domain"/>
    <property type="match status" value="1"/>
</dbReference>
<dbReference type="PROSITE" id="PS50109">
    <property type="entry name" value="HIS_KIN"/>
    <property type="match status" value="1"/>
</dbReference>
<dbReference type="FunFam" id="3.30.565.10:FF:000006">
    <property type="entry name" value="Sensor histidine kinase WalK"/>
    <property type="match status" value="1"/>
</dbReference>
<dbReference type="SMART" id="SM00304">
    <property type="entry name" value="HAMP"/>
    <property type="match status" value="1"/>
</dbReference>
<protein>
    <recommendedName>
        <fullName evidence="3">histidine kinase</fullName>
        <ecNumber evidence="3">2.7.13.3</ecNumber>
    </recommendedName>
</protein>
<dbReference type="GO" id="GO:0006355">
    <property type="term" value="P:regulation of DNA-templated transcription"/>
    <property type="evidence" value="ECO:0007669"/>
    <property type="project" value="InterPro"/>
</dbReference>
<dbReference type="InterPro" id="IPR035965">
    <property type="entry name" value="PAS-like_dom_sf"/>
</dbReference>
<dbReference type="AlphaFoldDB" id="A0A5B2VQN6"/>
<dbReference type="SMART" id="SM00388">
    <property type="entry name" value="HisKA"/>
    <property type="match status" value="1"/>
</dbReference>
<evidence type="ECO:0000256" key="1">
    <source>
        <dbReference type="ARBA" id="ARBA00000085"/>
    </source>
</evidence>
<evidence type="ECO:0000256" key="13">
    <source>
        <dbReference type="SAM" id="Phobius"/>
    </source>
</evidence>
<evidence type="ECO:0000313" key="17">
    <source>
        <dbReference type="EMBL" id="KAA2240988.1"/>
    </source>
</evidence>
<dbReference type="CDD" id="cd06225">
    <property type="entry name" value="HAMP"/>
    <property type="match status" value="1"/>
</dbReference>
<evidence type="ECO:0000256" key="4">
    <source>
        <dbReference type="ARBA" id="ARBA00022553"/>
    </source>
</evidence>
<dbReference type="SMART" id="SM00387">
    <property type="entry name" value="HATPase_c"/>
    <property type="match status" value="1"/>
</dbReference>
<dbReference type="CDD" id="cd00130">
    <property type="entry name" value="PAS"/>
    <property type="match status" value="1"/>
</dbReference>
<dbReference type="Gene3D" id="1.10.287.130">
    <property type="match status" value="1"/>
</dbReference>
<dbReference type="Pfam" id="PF02518">
    <property type="entry name" value="HATPase_c"/>
    <property type="match status" value="1"/>
</dbReference>
<keyword evidence="7" id="KW-0547">Nucleotide-binding</keyword>
<dbReference type="Gene3D" id="3.30.565.10">
    <property type="entry name" value="Histidine kinase-like ATPase, C-terminal domain"/>
    <property type="match status" value="1"/>
</dbReference>
<evidence type="ECO:0000256" key="11">
    <source>
        <dbReference type="ARBA" id="ARBA00023012"/>
    </source>
</evidence>
<evidence type="ECO:0000256" key="8">
    <source>
        <dbReference type="ARBA" id="ARBA00022777"/>
    </source>
</evidence>
<dbReference type="Gene3D" id="6.10.340.10">
    <property type="match status" value="1"/>
</dbReference>
<dbReference type="InterPro" id="IPR003660">
    <property type="entry name" value="HAMP_dom"/>
</dbReference>
<dbReference type="EC" id="2.7.13.3" evidence="3"/>
<dbReference type="GO" id="GO:0007234">
    <property type="term" value="P:osmosensory signaling via phosphorelay pathway"/>
    <property type="evidence" value="ECO:0007669"/>
    <property type="project" value="TreeGrafter"/>
</dbReference>
<comment type="catalytic activity">
    <reaction evidence="1">
        <text>ATP + protein L-histidine = ADP + protein N-phospho-L-histidine.</text>
        <dbReference type="EC" id="2.7.13.3"/>
    </reaction>
</comment>
<evidence type="ECO:0000259" key="15">
    <source>
        <dbReference type="PROSITE" id="PS50112"/>
    </source>
</evidence>
<evidence type="ECO:0000256" key="7">
    <source>
        <dbReference type="ARBA" id="ARBA00022741"/>
    </source>
</evidence>
<dbReference type="Pfam" id="PF00512">
    <property type="entry name" value="HisKA"/>
    <property type="match status" value="1"/>
</dbReference>
<sequence length="564" mass="62920">MKIKTKLTFGLLFLFIVILCFGALGIFYVNRLSSDAGMILKDNHISLEYCNHMLKALEDLPGDTSRIAVFETNLRAEEHNITEPGEYEAAAEVRSLFEQLKRDTAGFTGYRQIRKAVFKIEDLNQVAIIHKNLVASNTATQAMLWLTVIVTILSLAAFTFVLNFPSIISKPIRALSEGIKEIANKNYSKRIYLEQKDEFGILADTFNAMAEKLDEYEHSSLAEIKFEKSRIEAIINKMNDGIIGLDSKQQILFFNAAAAALFGLQEKEVLGRYAPDIALQNDLLRNVLRNDSGNQLKILLNEKESFFAQESIVIQNDNLIGGKLIILRNVTPFKELDAAKTNFLATLSHELKTPLFAIKMSTQLLDDKRVGLLNTDQTEILGSIKGNSERLLKITGELLNISQIETGQITLQKAPTRPEVIALKAMQAVRLQASQENISFREQIEPGLPDIAADEEKTTWVLINFLSNAIKYAAKGKTILLQVKRAGRDVHFLVTDYGKGIEEKYVRHVFDRYFKVPGAGDRSGTGLGLAISKEFIEAQGGRIWVNSEYGIGSTFGFSIVTVTG</sequence>
<evidence type="ECO:0000256" key="3">
    <source>
        <dbReference type="ARBA" id="ARBA00012438"/>
    </source>
</evidence>
<reference evidence="17 18" key="2">
    <citation type="submission" date="2019-09" db="EMBL/GenBank/DDBJ databases">
        <authorList>
            <person name="Jin C."/>
        </authorList>
    </citation>
    <scope>NUCLEOTIDE SEQUENCE [LARGE SCALE GENOMIC DNA]</scope>
    <source>
        <strain evidence="17 18">BN140078</strain>
    </source>
</reference>
<dbReference type="GO" id="GO:0000155">
    <property type="term" value="F:phosphorelay sensor kinase activity"/>
    <property type="evidence" value="ECO:0007669"/>
    <property type="project" value="InterPro"/>
</dbReference>
<comment type="caution">
    <text evidence="17">The sequence shown here is derived from an EMBL/GenBank/DDBJ whole genome shotgun (WGS) entry which is preliminary data.</text>
</comment>
<evidence type="ECO:0000256" key="2">
    <source>
        <dbReference type="ARBA" id="ARBA00004141"/>
    </source>
</evidence>
<evidence type="ECO:0000259" key="14">
    <source>
        <dbReference type="PROSITE" id="PS50109"/>
    </source>
</evidence>
<feature type="domain" description="Histidine kinase" evidence="14">
    <location>
        <begin position="346"/>
        <end position="563"/>
    </location>
</feature>
<dbReference type="InterPro" id="IPR000014">
    <property type="entry name" value="PAS"/>
</dbReference>
<dbReference type="PROSITE" id="PS50885">
    <property type="entry name" value="HAMP"/>
    <property type="match status" value="1"/>
</dbReference>
<feature type="transmembrane region" description="Helical" evidence="13">
    <location>
        <begin position="7"/>
        <end position="29"/>
    </location>
</feature>
<keyword evidence="6 13" id="KW-0812">Transmembrane</keyword>
<evidence type="ECO:0000256" key="5">
    <source>
        <dbReference type="ARBA" id="ARBA00022679"/>
    </source>
</evidence>
<dbReference type="SMART" id="SM00091">
    <property type="entry name" value="PAS"/>
    <property type="match status" value="1"/>
</dbReference>
<name>A0A5B2VQN6_9BACT</name>
<dbReference type="GO" id="GO:0005524">
    <property type="term" value="F:ATP binding"/>
    <property type="evidence" value="ECO:0007669"/>
    <property type="project" value="UniProtKB-KW"/>
</dbReference>
<dbReference type="PANTHER" id="PTHR42878:SF7">
    <property type="entry name" value="SENSOR HISTIDINE KINASE GLRK"/>
    <property type="match status" value="1"/>
</dbReference>
<keyword evidence="4" id="KW-0597">Phosphoprotein</keyword>
<feature type="domain" description="PAS" evidence="15">
    <location>
        <begin position="227"/>
        <end position="272"/>
    </location>
</feature>
<keyword evidence="5" id="KW-0808">Transferase</keyword>
<dbReference type="PROSITE" id="PS50112">
    <property type="entry name" value="PAS"/>
    <property type="match status" value="1"/>
</dbReference>
<dbReference type="InterPro" id="IPR004358">
    <property type="entry name" value="Sig_transdc_His_kin-like_C"/>
</dbReference>
<dbReference type="CDD" id="cd00082">
    <property type="entry name" value="HisKA"/>
    <property type="match status" value="1"/>
</dbReference>
<dbReference type="PRINTS" id="PR00344">
    <property type="entry name" value="BCTRLSENSOR"/>
</dbReference>
<accession>A0A5B2VQN6</accession>
<evidence type="ECO:0000256" key="12">
    <source>
        <dbReference type="ARBA" id="ARBA00023136"/>
    </source>
</evidence>
<dbReference type="InterPro" id="IPR013767">
    <property type="entry name" value="PAS_fold"/>
</dbReference>
<evidence type="ECO:0000256" key="6">
    <source>
        <dbReference type="ARBA" id="ARBA00022692"/>
    </source>
</evidence>
<dbReference type="SUPFAM" id="SSF47384">
    <property type="entry name" value="Homodimeric domain of signal transducing histidine kinase"/>
    <property type="match status" value="1"/>
</dbReference>
<dbReference type="PANTHER" id="PTHR42878">
    <property type="entry name" value="TWO-COMPONENT HISTIDINE KINASE"/>
    <property type="match status" value="1"/>
</dbReference>
<dbReference type="SUPFAM" id="SSF55874">
    <property type="entry name" value="ATPase domain of HSP90 chaperone/DNA topoisomerase II/histidine kinase"/>
    <property type="match status" value="1"/>
</dbReference>
<feature type="domain" description="HAMP" evidence="16">
    <location>
        <begin position="166"/>
        <end position="218"/>
    </location>
</feature>
<evidence type="ECO:0000313" key="18">
    <source>
        <dbReference type="Proteomes" id="UP000324611"/>
    </source>
</evidence>
<dbReference type="EMBL" id="VUOC01000004">
    <property type="protein sequence ID" value="KAA2240988.1"/>
    <property type="molecule type" value="Genomic_DNA"/>
</dbReference>
<keyword evidence="12 13" id="KW-0472">Membrane</keyword>
<evidence type="ECO:0000256" key="9">
    <source>
        <dbReference type="ARBA" id="ARBA00022840"/>
    </source>
</evidence>
<comment type="subcellular location">
    <subcellularLocation>
        <location evidence="2">Membrane</location>
        <topology evidence="2">Multi-pass membrane protein</topology>
    </subcellularLocation>
</comment>
<dbReference type="Pfam" id="PF00672">
    <property type="entry name" value="HAMP"/>
    <property type="match status" value="1"/>
</dbReference>
<dbReference type="InterPro" id="IPR003594">
    <property type="entry name" value="HATPase_dom"/>
</dbReference>
<keyword evidence="10 13" id="KW-1133">Transmembrane helix</keyword>
<keyword evidence="8" id="KW-0418">Kinase</keyword>
<dbReference type="Proteomes" id="UP000324611">
    <property type="component" value="Unassembled WGS sequence"/>
</dbReference>
<dbReference type="GO" id="GO:0030295">
    <property type="term" value="F:protein kinase activator activity"/>
    <property type="evidence" value="ECO:0007669"/>
    <property type="project" value="TreeGrafter"/>
</dbReference>
<feature type="transmembrane region" description="Helical" evidence="13">
    <location>
        <begin position="142"/>
        <end position="164"/>
    </location>
</feature>
<evidence type="ECO:0000259" key="16">
    <source>
        <dbReference type="PROSITE" id="PS50885"/>
    </source>
</evidence>
<organism evidence="17 18">
    <name type="scientific">Chitinophaga agrisoli</name>
    <dbReference type="NCBI Taxonomy" id="2607653"/>
    <lineage>
        <taxon>Bacteria</taxon>
        <taxon>Pseudomonadati</taxon>
        <taxon>Bacteroidota</taxon>
        <taxon>Chitinophagia</taxon>
        <taxon>Chitinophagales</taxon>
        <taxon>Chitinophagaceae</taxon>
        <taxon>Chitinophaga</taxon>
    </lineage>
</organism>
<dbReference type="SUPFAM" id="SSF158472">
    <property type="entry name" value="HAMP domain-like"/>
    <property type="match status" value="1"/>
</dbReference>
<evidence type="ECO:0000256" key="10">
    <source>
        <dbReference type="ARBA" id="ARBA00022989"/>
    </source>
</evidence>
<keyword evidence="9" id="KW-0067">ATP-binding</keyword>
<reference evidence="17 18" key="1">
    <citation type="submission" date="2019-09" db="EMBL/GenBank/DDBJ databases">
        <title>Chitinophaga ginsengihumi sp. nov., isolated from soil of ginseng rhizosphere.</title>
        <authorList>
            <person name="Lee J."/>
        </authorList>
    </citation>
    <scope>NUCLEOTIDE SEQUENCE [LARGE SCALE GENOMIC DNA]</scope>
    <source>
        <strain evidence="17 18">BN140078</strain>
    </source>
</reference>
<keyword evidence="11" id="KW-0902">Two-component regulatory system</keyword>
<dbReference type="GO" id="GO:0016020">
    <property type="term" value="C:membrane"/>
    <property type="evidence" value="ECO:0007669"/>
    <property type="project" value="UniProtKB-SubCell"/>
</dbReference>
<gene>
    <name evidence="17" type="ORF">F0L74_29810</name>
</gene>
<dbReference type="GO" id="GO:0000156">
    <property type="term" value="F:phosphorelay response regulator activity"/>
    <property type="evidence" value="ECO:0007669"/>
    <property type="project" value="TreeGrafter"/>
</dbReference>
<dbReference type="InterPro" id="IPR036097">
    <property type="entry name" value="HisK_dim/P_sf"/>
</dbReference>
<dbReference type="Pfam" id="PF00989">
    <property type="entry name" value="PAS"/>
    <property type="match status" value="1"/>
</dbReference>
<dbReference type="InterPro" id="IPR036890">
    <property type="entry name" value="HATPase_C_sf"/>
</dbReference>
<dbReference type="InterPro" id="IPR003661">
    <property type="entry name" value="HisK_dim/P_dom"/>
</dbReference>
<dbReference type="SUPFAM" id="SSF55785">
    <property type="entry name" value="PYP-like sensor domain (PAS domain)"/>
    <property type="match status" value="1"/>
</dbReference>
<dbReference type="NCBIfam" id="TIGR00229">
    <property type="entry name" value="sensory_box"/>
    <property type="match status" value="1"/>
</dbReference>
<dbReference type="InterPro" id="IPR005467">
    <property type="entry name" value="His_kinase_dom"/>
</dbReference>